<feature type="transmembrane region" description="Helical" evidence="1">
    <location>
        <begin position="26"/>
        <end position="48"/>
    </location>
</feature>
<proteinExistence type="predicted"/>
<dbReference type="CDD" id="cd07385">
    <property type="entry name" value="MPP_YkuE_C"/>
    <property type="match status" value="1"/>
</dbReference>
<evidence type="ECO:0000256" key="1">
    <source>
        <dbReference type="SAM" id="Phobius"/>
    </source>
</evidence>
<dbReference type="PANTHER" id="PTHR31302:SF0">
    <property type="entry name" value="TRANSMEMBRANE PROTEIN WITH METALLOPHOSPHOESTERASE DOMAIN"/>
    <property type="match status" value="1"/>
</dbReference>
<accession>A0A914CG85</accession>
<dbReference type="GO" id="GO:0016787">
    <property type="term" value="F:hydrolase activity"/>
    <property type="evidence" value="ECO:0007669"/>
    <property type="project" value="InterPro"/>
</dbReference>
<dbReference type="Pfam" id="PF00149">
    <property type="entry name" value="Metallophos"/>
    <property type="match status" value="1"/>
</dbReference>
<sequence>MLIGSTVIWRRIIPLVSKEKTMIRDLLKLCLVIFIVASHSVWIFFYIYLPDESWISMFCFICLALYAHLAVFLVICTLFERSIDFIFPQVTSVILKSRTFHTLISLGAAILLVTSGLSVTRSSPTVQSQDVYISGLSPKFDGFSIVLITDIHIGPTVGKNRVEQIVRLTNDLNPDMVALVGDLVDGFVNHLGSRSLPLAQLHPKYGVFAVTGNHEYMYDETDKWIEFFQKNLNITVLRNDNRIIRKNRSTDLETDALCLAGVDDIFTERLYIEGHRMDAKKALETCPENIPTILLAHQPNAAKKILATTEKKISLILSGHTHGGQMYPLYFLVYLSSPFLHGLYSTPAGTQVYVSSGVNYWGPPIKMLNLCEVVLLRLHPAVPT</sequence>
<feature type="domain" description="Calcineurin-like phosphoesterase" evidence="2">
    <location>
        <begin position="144"/>
        <end position="323"/>
    </location>
</feature>
<evidence type="ECO:0000313" key="3">
    <source>
        <dbReference type="Proteomes" id="UP000887540"/>
    </source>
</evidence>
<dbReference type="InterPro" id="IPR029052">
    <property type="entry name" value="Metallo-depent_PP-like"/>
</dbReference>
<name>A0A914CG85_9BILA</name>
<dbReference type="AlphaFoldDB" id="A0A914CG85"/>
<reference evidence="4" key="1">
    <citation type="submission" date="2022-11" db="UniProtKB">
        <authorList>
            <consortium name="WormBaseParasite"/>
        </authorList>
    </citation>
    <scope>IDENTIFICATION</scope>
</reference>
<feature type="transmembrane region" description="Helical" evidence="1">
    <location>
        <begin position="54"/>
        <end position="79"/>
    </location>
</feature>
<dbReference type="InterPro" id="IPR051158">
    <property type="entry name" value="Metallophosphoesterase_sf"/>
</dbReference>
<dbReference type="Proteomes" id="UP000887540">
    <property type="component" value="Unplaced"/>
</dbReference>
<dbReference type="PANTHER" id="PTHR31302">
    <property type="entry name" value="TRANSMEMBRANE PROTEIN WITH METALLOPHOSPHOESTERASE DOMAIN-RELATED"/>
    <property type="match status" value="1"/>
</dbReference>
<evidence type="ECO:0000313" key="4">
    <source>
        <dbReference type="WBParaSite" id="ACRNAN_scaffold1038.g25610.t1"/>
    </source>
</evidence>
<dbReference type="Gene3D" id="3.60.21.10">
    <property type="match status" value="1"/>
</dbReference>
<keyword evidence="1" id="KW-1133">Transmembrane helix</keyword>
<keyword evidence="1" id="KW-0472">Membrane</keyword>
<organism evidence="3 4">
    <name type="scientific">Acrobeloides nanus</name>
    <dbReference type="NCBI Taxonomy" id="290746"/>
    <lineage>
        <taxon>Eukaryota</taxon>
        <taxon>Metazoa</taxon>
        <taxon>Ecdysozoa</taxon>
        <taxon>Nematoda</taxon>
        <taxon>Chromadorea</taxon>
        <taxon>Rhabditida</taxon>
        <taxon>Tylenchina</taxon>
        <taxon>Cephalobomorpha</taxon>
        <taxon>Cephaloboidea</taxon>
        <taxon>Cephalobidae</taxon>
        <taxon>Acrobeloides</taxon>
    </lineage>
</organism>
<keyword evidence="1" id="KW-0812">Transmembrane</keyword>
<dbReference type="WBParaSite" id="ACRNAN_scaffold1038.g25610.t1">
    <property type="protein sequence ID" value="ACRNAN_scaffold1038.g25610.t1"/>
    <property type="gene ID" value="ACRNAN_scaffold1038.g25610"/>
</dbReference>
<keyword evidence="3" id="KW-1185">Reference proteome</keyword>
<protein>
    <submittedName>
        <fullName evidence="4">Calcineurin-like phosphoesterase domain-containing protein</fullName>
    </submittedName>
</protein>
<evidence type="ECO:0000259" key="2">
    <source>
        <dbReference type="Pfam" id="PF00149"/>
    </source>
</evidence>
<dbReference type="InterPro" id="IPR004843">
    <property type="entry name" value="Calcineurin-like_PHP"/>
</dbReference>
<dbReference type="SUPFAM" id="SSF56300">
    <property type="entry name" value="Metallo-dependent phosphatases"/>
    <property type="match status" value="1"/>
</dbReference>
<feature type="transmembrane region" description="Helical" evidence="1">
    <location>
        <begin position="100"/>
        <end position="119"/>
    </location>
</feature>